<evidence type="ECO:0000313" key="2">
    <source>
        <dbReference type="EMBL" id="QTD46423.1"/>
    </source>
</evidence>
<reference evidence="2" key="1">
    <citation type="submission" date="2021-03" db="EMBL/GenBank/DDBJ databases">
        <title>Ottowia sp. 27C isolated from the cloaca of a Giant Asian pond turtle (Heosemys grandis).</title>
        <authorList>
            <person name="Spergser J."/>
            <person name="Busse H.-J."/>
        </authorList>
    </citation>
    <scope>NUCLEOTIDE SEQUENCE</scope>
    <source>
        <strain evidence="2">27C</strain>
    </source>
</reference>
<evidence type="ECO:0000256" key="1">
    <source>
        <dbReference type="SAM" id="Phobius"/>
    </source>
</evidence>
<dbReference type="Proteomes" id="UP000663903">
    <property type="component" value="Chromosome"/>
</dbReference>
<sequence length="140" mass="15052">MSVGLFRSLLVASYLLVGSATLIDLAFPGLVPEAMRAVMTEAPSPVMPEPVWAQALVSLLFVMLLIVSLAGSVAMFLFRRWGRTVSLWSTAMALPVFVWFGAAVISGPAQALIYTSGICWGAVLSSAYWSPLAARFSPRR</sequence>
<keyword evidence="1" id="KW-0472">Membrane</keyword>
<feature type="transmembrane region" description="Helical" evidence="1">
    <location>
        <begin position="85"/>
        <end position="105"/>
    </location>
</feature>
<evidence type="ECO:0000313" key="3">
    <source>
        <dbReference type="Proteomes" id="UP000663903"/>
    </source>
</evidence>
<feature type="transmembrane region" description="Helical" evidence="1">
    <location>
        <begin position="12"/>
        <end position="31"/>
    </location>
</feature>
<proteinExistence type="predicted"/>
<keyword evidence="1" id="KW-1133">Transmembrane helix</keyword>
<name>A0A975CMW4_9BURK</name>
<protein>
    <submittedName>
        <fullName evidence="2">Uncharacterized protein</fullName>
    </submittedName>
</protein>
<dbReference type="RefSeq" id="WP_208010322.1">
    <property type="nucleotide sequence ID" value="NZ_CP071796.1"/>
</dbReference>
<dbReference type="KEGG" id="otd:J1M35_05935"/>
<feature type="transmembrane region" description="Helical" evidence="1">
    <location>
        <begin position="111"/>
        <end position="130"/>
    </location>
</feature>
<accession>A0A975CMW4</accession>
<dbReference type="AlphaFoldDB" id="A0A975CMW4"/>
<gene>
    <name evidence="2" type="ORF">J1M35_05935</name>
</gene>
<feature type="transmembrane region" description="Helical" evidence="1">
    <location>
        <begin position="51"/>
        <end position="78"/>
    </location>
</feature>
<organism evidence="2 3">
    <name type="scientific">Ottowia testudinis</name>
    <dbReference type="NCBI Taxonomy" id="2816950"/>
    <lineage>
        <taxon>Bacteria</taxon>
        <taxon>Pseudomonadati</taxon>
        <taxon>Pseudomonadota</taxon>
        <taxon>Betaproteobacteria</taxon>
        <taxon>Burkholderiales</taxon>
        <taxon>Comamonadaceae</taxon>
        <taxon>Ottowia</taxon>
    </lineage>
</organism>
<keyword evidence="1" id="KW-0812">Transmembrane</keyword>
<dbReference type="EMBL" id="CP071796">
    <property type="protein sequence ID" value="QTD46423.1"/>
    <property type="molecule type" value="Genomic_DNA"/>
</dbReference>
<keyword evidence="3" id="KW-1185">Reference proteome</keyword>